<name>A0A1I7WLB3_HETBA</name>
<sequence length="80" mass="9621">MAELWAWLESRVYSESGFNSIDDLEQRVIEVLNEIIPEMLKKWCSEFNEGSRRLLQQKEDFYNCDTIKFEFRTIKYCAVS</sequence>
<proteinExistence type="predicted"/>
<dbReference type="Gene3D" id="3.30.420.10">
    <property type="entry name" value="Ribonuclease H-like superfamily/Ribonuclease H"/>
    <property type="match status" value="1"/>
</dbReference>
<dbReference type="Proteomes" id="UP000095283">
    <property type="component" value="Unplaced"/>
</dbReference>
<keyword evidence="1" id="KW-1185">Reference proteome</keyword>
<evidence type="ECO:0000313" key="2">
    <source>
        <dbReference type="WBParaSite" id="Hba_05933"/>
    </source>
</evidence>
<evidence type="ECO:0000313" key="1">
    <source>
        <dbReference type="Proteomes" id="UP000095283"/>
    </source>
</evidence>
<dbReference type="AlphaFoldDB" id="A0A1I7WLB3"/>
<organism evidence="1 2">
    <name type="scientific">Heterorhabditis bacteriophora</name>
    <name type="common">Entomopathogenic nematode worm</name>
    <dbReference type="NCBI Taxonomy" id="37862"/>
    <lineage>
        <taxon>Eukaryota</taxon>
        <taxon>Metazoa</taxon>
        <taxon>Ecdysozoa</taxon>
        <taxon>Nematoda</taxon>
        <taxon>Chromadorea</taxon>
        <taxon>Rhabditida</taxon>
        <taxon>Rhabditina</taxon>
        <taxon>Rhabditomorpha</taxon>
        <taxon>Strongyloidea</taxon>
        <taxon>Heterorhabditidae</taxon>
        <taxon>Heterorhabditis</taxon>
    </lineage>
</organism>
<dbReference type="WBParaSite" id="Hba_05933">
    <property type="protein sequence ID" value="Hba_05933"/>
    <property type="gene ID" value="Hba_05933"/>
</dbReference>
<reference evidence="2" key="1">
    <citation type="submission" date="2016-11" db="UniProtKB">
        <authorList>
            <consortium name="WormBaseParasite"/>
        </authorList>
    </citation>
    <scope>IDENTIFICATION</scope>
</reference>
<dbReference type="GO" id="GO:0003676">
    <property type="term" value="F:nucleic acid binding"/>
    <property type="evidence" value="ECO:0007669"/>
    <property type="project" value="InterPro"/>
</dbReference>
<accession>A0A1I7WLB3</accession>
<dbReference type="InterPro" id="IPR036397">
    <property type="entry name" value="RNaseH_sf"/>
</dbReference>
<protein>
    <submittedName>
        <fullName evidence="2">Transposase</fullName>
    </submittedName>
</protein>